<dbReference type="GO" id="GO:0005524">
    <property type="term" value="F:ATP binding"/>
    <property type="evidence" value="ECO:0007669"/>
    <property type="project" value="UniProtKB-KW"/>
</dbReference>
<evidence type="ECO:0000256" key="9">
    <source>
        <dbReference type="ARBA" id="ARBA00048586"/>
    </source>
</evidence>
<evidence type="ECO:0000259" key="11">
    <source>
        <dbReference type="PROSITE" id="PS50035"/>
    </source>
</evidence>
<dbReference type="Proteomes" id="UP000310708">
    <property type="component" value="Unassembled WGS sequence"/>
</dbReference>
<name>A0A4T0MYW9_9BASI</name>
<evidence type="ECO:0000256" key="10">
    <source>
        <dbReference type="RuleBase" id="RU365024"/>
    </source>
</evidence>
<evidence type="ECO:0000313" key="12">
    <source>
        <dbReference type="EMBL" id="TIC63514.1"/>
    </source>
</evidence>
<keyword evidence="5" id="KW-0677">Repeat</keyword>
<comment type="caution">
    <text evidence="12">The sequence shown here is derived from an EMBL/GenBank/DDBJ whole genome shotgun (WGS) entry which is preliminary data.</text>
</comment>
<gene>
    <name evidence="12" type="ORF">E3Q01_03323</name>
</gene>
<protein>
    <recommendedName>
        <fullName evidence="10">CDP-diacylglycerol--glycerol-3-phosphate 3-phosphatidyltransferase</fullName>
        <ecNumber evidence="10">2.7.8.5</ecNumber>
    </recommendedName>
</protein>
<dbReference type="InterPro" id="IPR001736">
    <property type="entry name" value="PLipase_D/transphosphatidylase"/>
</dbReference>
<dbReference type="PIRSF" id="PIRSF000850">
    <property type="entry name" value="Phospholipase_D_PSS"/>
    <property type="match status" value="1"/>
</dbReference>
<dbReference type="PROSITE" id="PS50035">
    <property type="entry name" value="PLD"/>
    <property type="match status" value="1"/>
</dbReference>
<evidence type="ECO:0000256" key="1">
    <source>
        <dbReference type="ARBA" id="ARBA00005042"/>
    </source>
</evidence>
<evidence type="ECO:0000256" key="8">
    <source>
        <dbReference type="ARBA" id="ARBA00023264"/>
    </source>
</evidence>
<dbReference type="GO" id="GO:0032049">
    <property type="term" value="P:cardiolipin biosynthetic process"/>
    <property type="evidence" value="ECO:0007669"/>
    <property type="project" value="InterPro"/>
</dbReference>
<comment type="function">
    <text evidence="10">Functions in the biosynthesis of the anionic phospholipids phosphatidylglycerol and cardiolipin.</text>
</comment>
<keyword evidence="10" id="KW-0547">Nucleotide-binding</keyword>
<keyword evidence="10" id="KW-0067">ATP-binding</keyword>
<evidence type="ECO:0000256" key="4">
    <source>
        <dbReference type="ARBA" id="ARBA00022679"/>
    </source>
</evidence>
<organism evidence="12 13">
    <name type="scientific">Wallemia mellicola</name>
    <dbReference type="NCBI Taxonomy" id="1708541"/>
    <lineage>
        <taxon>Eukaryota</taxon>
        <taxon>Fungi</taxon>
        <taxon>Dikarya</taxon>
        <taxon>Basidiomycota</taxon>
        <taxon>Wallemiomycotina</taxon>
        <taxon>Wallemiomycetes</taxon>
        <taxon>Wallemiales</taxon>
        <taxon>Wallemiaceae</taxon>
        <taxon>Wallemia</taxon>
    </lineage>
</organism>
<dbReference type="GO" id="GO:0005739">
    <property type="term" value="C:mitochondrion"/>
    <property type="evidence" value="ECO:0007669"/>
    <property type="project" value="UniProtKB-SubCell"/>
</dbReference>
<evidence type="ECO:0000313" key="13">
    <source>
        <dbReference type="Proteomes" id="UP000310708"/>
    </source>
</evidence>
<evidence type="ECO:0000256" key="2">
    <source>
        <dbReference type="ARBA" id="ARBA00010682"/>
    </source>
</evidence>
<dbReference type="UniPathway" id="UPA00084">
    <property type="reaction ID" value="UER00503"/>
</dbReference>
<evidence type="ECO:0000256" key="3">
    <source>
        <dbReference type="ARBA" id="ARBA00022516"/>
    </source>
</evidence>
<evidence type="ECO:0000256" key="6">
    <source>
        <dbReference type="ARBA" id="ARBA00023098"/>
    </source>
</evidence>
<dbReference type="EC" id="2.7.8.5" evidence="10"/>
<dbReference type="AlphaFoldDB" id="A0A4T0MYW9"/>
<dbReference type="CDD" id="cd09137">
    <property type="entry name" value="PLDc_PGS1_euk_2"/>
    <property type="match status" value="1"/>
</dbReference>
<comment type="similarity">
    <text evidence="2 10">Belongs to the CDP-alcohol phosphatidyltransferase class-II family.</text>
</comment>
<feature type="domain" description="PLD phosphodiesterase" evidence="11">
    <location>
        <begin position="163"/>
        <end position="189"/>
    </location>
</feature>
<keyword evidence="3 10" id="KW-0444">Lipid biosynthesis</keyword>
<evidence type="ECO:0000256" key="7">
    <source>
        <dbReference type="ARBA" id="ARBA00023209"/>
    </source>
</evidence>
<comment type="pathway">
    <text evidence="1 10">Phospholipid metabolism; phosphatidylglycerol biosynthesis; phosphatidylglycerol from CDP-diacylglycerol: step 1/2.</text>
</comment>
<keyword evidence="8 10" id="KW-1208">Phospholipid metabolism</keyword>
<sequence>MITKLLSRSVTSVRAISTTAPAASALPVRLDELQGWMRDRYPSFKANASQIELLSSPSDFQKKFREGIENATRSIYISTLYIGEEQHQLIDLLQRRLDERKDLTLTILADYNRCTRQTPAHSSASLMAPLTKRFGGRVRVFLYKPNTKLGALERLIPPRFKEGFGTQHTKIYCFDDNVLLSGANINTSYFTDRQDRYMHISAHPRLTEYMRSFVEQLARFSHKLSCTDDSVQPATYELAWNNDEPAHAYGEKARIEVENFNQSFRCTDEQEGDTTIYPLIQAGLWGVRQEEEAVKYLLEAVNGIPGAKLDITSGYFSLGEAYKRRIINSRVPTSIIAASPHANGFLGSKGVSGRIPEAYTHLESKFFKSCVKYGRATTLSLKEWRKDGWTYHCKGIWIRNEKDDEDCMVTFIGSSNLSGRSSDLDLELSFLMLTESESLGDKLKAELEDLDEHSSSVNQATFDDSTRKVSLFTRFLLWIGIDKML</sequence>
<dbReference type="InterPro" id="IPR016270">
    <property type="entry name" value="PGS1"/>
</dbReference>
<dbReference type="PANTHER" id="PTHR12586:SF1">
    <property type="entry name" value="CDP-DIACYLGLYCEROL--GLYCEROL-3-PHOSPHATE 3-PHOSPHATIDYLTRANSFERASE, MITOCHONDRIAL"/>
    <property type="match status" value="1"/>
</dbReference>
<dbReference type="Gene3D" id="3.30.870.10">
    <property type="entry name" value="Endonuclease Chain A"/>
    <property type="match status" value="2"/>
</dbReference>
<comment type="catalytic activity">
    <reaction evidence="9 10">
        <text>a CDP-1,2-diacyl-sn-glycerol + sn-glycerol 3-phosphate = a 1,2-diacyl-sn-glycero-3-phospho-(1'-sn-glycero-3'-phosphate) + CMP + H(+)</text>
        <dbReference type="Rhea" id="RHEA:12593"/>
        <dbReference type="ChEBI" id="CHEBI:15378"/>
        <dbReference type="ChEBI" id="CHEBI:57597"/>
        <dbReference type="ChEBI" id="CHEBI:58332"/>
        <dbReference type="ChEBI" id="CHEBI:60110"/>
        <dbReference type="ChEBI" id="CHEBI:60377"/>
        <dbReference type="EC" id="2.7.8.5"/>
    </reaction>
</comment>
<dbReference type="GO" id="GO:0008444">
    <property type="term" value="F:CDP-diacylglycerol-glycerol-3-phosphate 3-phosphatidyltransferase activity"/>
    <property type="evidence" value="ECO:0007669"/>
    <property type="project" value="UniProtKB-EC"/>
</dbReference>
<dbReference type="SMART" id="SM00155">
    <property type="entry name" value="PLDc"/>
    <property type="match status" value="2"/>
</dbReference>
<keyword evidence="6 10" id="KW-0443">Lipid metabolism</keyword>
<proteinExistence type="inferred from homology"/>
<comment type="subcellular location">
    <subcellularLocation>
        <location evidence="10">Mitochondrion</location>
    </subcellularLocation>
</comment>
<dbReference type="SUPFAM" id="SSF56024">
    <property type="entry name" value="Phospholipase D/nuclease"/>
    <property type="match status" value="2"/>
</dbReference>
<accession>A0A4T0MYW9</accession>
<dbReference type="PANTHER" id="PTHR12586">
    <property type="entry name" value="CDP-DIACYLGLYCEROL--SERINE O-PHOSPHATIDYLTRANSFERASE"/>
    <property type="match status" value="1"/>
</dbReference>
<keyword evidence="10" id="KW-0496">Mitochondrion</keyword>
<dbReference type="EMBL" id="SPRX01000046">
    <property type="protein sequence ID" value="TIC63514.1"/>
    <property type="molecule type" value="Genomic_DNA"/>
</dbReference>
<evidence type="ECO:0000256" key="5">
    <source>
        <dbReference type="ARBA" id="ARBA00022737"/>
    </source>
</evidence>
<keyword evidence="4 10" id="KW-0808">Transferase</keyword>
<dbReference type="CDD" id="cd09135">
    <property type="entry name" value="PLDc_PGS1_euk_1"/>
    <property type="match status" value="1"/>
</dbReference>
<reference evidence="12 13" key="1">
    <citation type="submission" date="2019-03" db="EMBL/GenBank/DDBJ databases">
        <title>Sequencing 25 genomes of Wallemia mellicola.</title>
        <authorList>
            <person name="Gostincar C."/>
        </authorList>
    </citation>
    <scope>NUCLEOTIDE SEQUENCE [LARGE SCALE GENOMIC DNA]</scope>
    <source>
        <strain evidence="12 13">EXF-757</strain>
    </source>
</reference>
<keyword evidence="7 10" id="KW-0594">Phospholipid biosynthesis</keyword>